<evidence type="ECO:0000256" key="1">
    <source>
        <dbReference type="SAM" id="Phobius"/>
    </source>
</evidence>
<comment type="caution">
    <text evidence="2">The sequence shown here is derived from an EMBL/GenBank/DDBJ whole genome shotgun (WGS) entry which is preliminary data.</text>
</comment>
<protein>
    <recommendedName>
        <fullName evidence="4">DUF2798 domain-containing protein</fullName>
    </recommendedName>
</protein>
<proteinExistence type="predicted"/>
<feature type="transmembrane region" description="Helical" evidence="1">
    <location>
        <begin position="43"/>
        <end position="68"/>
    </location>
</feature>
<organism evidence="2 3">
    <name type="scientific">Marilutibacter maris</name>
    <dbReference type="NCBI Taxonomy" id="1605891"/>
    <lineage>
        <taxon>Bacteria</taxon>
        <taxon>Pseudomonadati</taxon>
        <taxon>Pseudomonadota</taxon>
        <taxon>Gammaproteobacteria</taxon>
        <taxon>Lysobacterales</taxon>
        <taxon>Lysobacteraceae</taxon>
        <taxon>Marilutibacter</taxon>
    </lineage>
</organism>
<dbReference type="AlphaFoldDB" id="A0A5N6CZY3"/>
<accession>A0A5N6CZY3</accession>
<keyword evidence="1" id="KW-0472">Membrane</keyword>
<dbReference type="Proteomes" id="UP000320431">
    <property type="component" value="Unassembled WGS sequence"/>
</dbReference>
<name>A0A5N6CZY3_9GAMM</name>
<dbReference type="EMBL" id="VICD02000012">
    <property type="protein sequence ID" value="KAB8198555.1"/>
    <property type="molecule type" value="Genomic_DNA"/>
</dbReference>
<feature type="transmembrane region" description="Helical" evidence="1">
    <location>
        <begin position="12"/>
        <end position="31"/>
    </location>
</feature>
<gene>
    <name evidence="2" type="ORF">FKV24_001520</name>
</gene>
<evidence type="ECO:0008006" key="4">
    <source>
        <dbReference type="Google" id="ProtNLM"/>
    </source>
</evidence>
<evidence type="ECO:0000313" key="2">
    <source>
        <dbReference type="EMBL" id="KAB8198555.1"/>
    </source>
</evidence>
<reference evidence="2 3" key="1">
    <citation type="submission" date="2019-10" db="EMBL/GenBank/DDBJ databases">
        <title>Lysobacter alkalisoli sp. nov., isolated from saline-alkaline soil.</title>
        <authorList>
            <person name="Sun J.-Q."/>
        </authorList>
    </citation>
    <scope>NUCLEOTIDE SEQUENCE [LARGE SCALE GENOMIC DNA]</scope>
    <source>
        <strain evidence="2 3">KCTC 42381</strain>
    </source>
</reference>
<sequence>MLAPRTLRRVFLPLMLIAMSILAWPAFIVLGEGLSDGPGEAWMVLWTLAFVLLLPIALLLLPALAALVDLARQRDNIPLAGVKIP</sequence>
<keyword evidence="1" id="KW-0812">Transmembrane</keyword>
<keyword evidence="1" id="KW-1133">Transmembrane helix</keyword>
<evidence type="ECO:0000313" key="3">
    <source>
        <dbReference type="Proteomes" id="UP000320431"/>
    </source>
</evidence>